<dbReference type="GO" id="GO:0005814">
    <property type="term" value="C:centriole"/>
    <property type="evidence" value="ECO:0007669"/>
    <property type="project" value="UniProtKB-SubCell"/>
</dbReference>
<evidence type="ECO:0000313" key="15">
    <source>
        <dbReference type="EMBL" id="KAF2905411.1"/>
    </source>
</evidence>
<proteinExistence type="inferred from homology"/>
<keyword evidence="16" id="KW-1185">Reference proteome</keyword>
<dbReference type="InterPro" id="IPR032714">
    <property type="entry name" value="DZIP1_N"/>
</dbReference>
<dbReference type="AlphaFoldDB" id="A0A8K0DJJ9"/>
<keyword evidence="8 12" id="KW-0175">Coiled coil</keyword>
<feature type="compositionally biased region" description="Basic residues" evidence="13">
    <location>
        <begin position="468"/>
        <end position="480"/>
    </location>
</feature>
<dbReference type="GO" id="GO:0008270">
    <property type="term" value="F:zinc ion binding"/>
    <property type="evidence" value="ECO:0007669"/>
    <property type="project" value="UniProtKB-KW"/>
</dbReference>
<evidence type="ECO:0000256" key="9">
    <source>
        <dbReference type="ARBA" id="ARBA00023212"/>
    </source>
</evidence>
<evidence type="ECO:0000256" key="2">
    <source>
        <dbReference type="ARBA" id="ARBA00004120"/>
    </source>
</evidence>
<evidence type="ECO:0000256" key="13">
    <source>
        <dbReference type="SAM" id="MobiDB-lite"/>
    </source>
</evidence>
<feature type="compositionally biased region" description="Acidic residues" evidence="13">
    <location>
        <begin position="533"/>
        <end position="544"/>
    </location>
</feature>
<dbReference type="SMART" id="SM00355">
    <property type="entry name" value="ZnF_C2H2"/>
    <property type="match status" value="1"/>
</dbReference>
<dbReference type="GO" id="GO:0036064">
    <property type="term" value="C:ciliary basal body"/>
    <property type="evidence" value="ECO:0007669"/>
    <property type="project" value="TreeGrafter"/>
</dbReference>
<dbReference type="PANTHER" id="PTHR21502">
    <property type="entry name" value="ZINC FINGER PROTEIN DZIP1"/>
    <property type="match status" value="1"/>
</dbReference>
<feature type="compositionally biased region" description="Acidic residues" evidence="13">
    <location>
        <begin position="897"/>
        <end position="908"/>
    </location>
</feature>
<dbReference type="GO" id="GO:0060271">
    <property type="term" value="P:cilium assembly"/>
    <property type="evidence" value="ECO:0007669"/>
    <property type="project" value="TreeGrafter"/>
</dbReference>
<evidence type="ECO:0000313" key="16">
    <source>
        <dbReference type="Proteomes" id="UP000801492"/>
    </source>
</evidence>
<keyword evidence="5" id="KW-0479">Metal-binding</keyword>
<evidence type="ECO:0000256" key="6">
    <source>
        <dbReference type="ARBA" id="ARBA00022771"/>
    </source>
</evidence>
<comment type="similarity">
    <text evidence="3">Belongs to the DZIP C2H2-type zinc-finger protein family.</text>
</comment>
<evidence type="ECO:0000256" key="7">
    <source>
        <dbReference type="ARBA" id="ARBA00022833"/>
    </source>
</evidence>
<evidence type="ECO:0000256" key="8">
    <source>
        <dbReference type="ARBA" id="ARBA00023054"/>
    </source>
</evidence>
<evidence type="ECO:0000256" key="1">
    <source>
        <dbReference type="ARBA" id="ARBA00004114"/>
    </source>
</evidence>
<reference evidence="15" key="1">
    <citation type="submission" date="2019-08" db="EMBL/GenBank/DDBJ databases">
        <title>The genome of the North American firefly Photinus pyralis.</title>
        <authorList>
            <consortium name="Photinus pyralis genome working group"/>
            <person name="Fallon T.R."/>
            <person name="Sander Lower S.E."/>
            <person name="Weng J.-K."/>
        </authorList>
    </citation>
    <scope>NUCLEOTIDE SEQUENCE</scope>
    <source>
        <strain evidence="15">TRF0915ILg1</strain>
        <tissue evidence="15">Whole body</tissue>
    </source>
</reference>
<keyword evidence="6 11" id="KW-0863">Zinc-finger</keyword>
<dbReference type="GO" id="GO:0005737">
    <property type="term" value="C:cytoplasm"/>
    <property type="evidence" value="ECO:0007669"/>
    <property type="project" value="TreeGrafter"/>
</dbReference>
<name>A0A8K0DJJ9_IGNLU</name>
<feature type="coiled-coil region" evidence="12">
    <location>
        <begin position="109"/>
        <end position="143"/>
    </location>
</feature>
<dbReference type="PANTHER" id="PTHR21502:SF3">
    <property type="entry name" value="CILIUM ASSEMBLY PROTEIN DZIP1L"/>
    <property type="match status" value="1"/>
</dbReference>
<protein>
    <recommendedName>
        <fullName evidence="14">C2H2-type domain-containing protein</fullName>
    </recommendedName>
</protein>
<keyword evidence="7" id="KW-0862">Zinc</keyword>
<dbReference type="InterPro" id="IPR051241">
    <property type="entry name" value="DZIP_RILPL"/>
</dbReference>
<gene>
    <name evidence="15" type="ORF">ILUMI_00763</name>
</gene>
<feature type="compositionally biased region" description="Basic and acidic residues" evidence="13">
    <location>
        <begin position="219"/>
        <end position="228"/>
    </location>
</feature>
<feature type="domain" description="C2H2-type" evidence="14">
    <location>
        <begin position="157"/>
        <end position="185"/>
    </location>
</feature>
<sequence length="908" mass="104020">MSAEDYRWHYDYARLAWDSGFTFQTHRLKPSLDKNIGHIDIDQVIRERDVATIEKHINTVIEYSLDNDQTSILDPTFVKIFRLSQLSVQYLLFCKKYLDNTVALIKTEFTKNNEEIKNLKHYIDELEQELTNSKKQIKELKSVLSCQIASTHNQPVYQCNECPKAFSTEEYLVAHIKRRHNLLRNADSSATSFQAETDKLQLEIKELKERLNNTEKFIHSEEPGKSPKEPVPISNISSKNNTTENTLLADLQQKFEFLRIHVENELRILQTQKFDQDKYEQWFETFLNKLEQSHSRRVEKNPSHLGETNVLNVNVQEKPRLSKLEEHIHPVNVDKKDNLGDIKRNDSTTQTDAVSSEGMVCINCQTRHSPVLRVAQAQKPIKQNHDNNKDEENIQQKINSETEINLGKFEEMINNKITDSIEKLENQMQSFWNKMNEIETQKLQAVDPGLKEQDSKTNPILKSINMKTQRKPPKPRKRTSATKETTKSVPQQKSDQLEVKITPNSKEIKNLNQKKLLKAPSIIVLKETNVNFDSDDETESESSEESVSSESSEEEKESNESIIRNQNNVTSKPSHTSTLGQRSLTSLKQAAFTPEVLDGLQKEIENVLNNRLEEIGISPEWSTLPLRSYKRALSIIEQQANILHKDIPNYAHIRSRIIKNVDKQALEKKQLNISPQRSSRLKNLLNNVKSKAKGLIQNESKPSFASQQPPKPKIQKASALIVKQEQNSFKEERLKAKMYVTDSESESSIRNRKTWKPPKPLDQTQKAYHDVIQELNTTVNSKMKDQDTISEISENTIHSEAPSNKNEVDDGNNIPIKTEMQAKSVLKNYPSVGSLHKKKVLFDLDSSKSEQNLEKPEIANKINDGGSTTSVASSVLDGSKTNLMQKGSDTKQNELSDISDWDLSDVLN</sequence>
<keyword evidence="4" id="KW-0963">Cytoplasm</keyword>
<feature type="region of interest" description="Disordered" evidence="13">
    <location>
        <begin position="445"/>
        <end position="501"/>
    </location>
</feature>
<dbReference type="Proteomes" id="UP000801492">
    <property type="component" value="Unassembled WGS sequence"/>
</dbReference>
<dbReference type="Pfam" id="PF00096">
    <property type="entry name" value="zf-C2H2"/>
    <property type="match status" value="1"/>
</dbReference>
<accession>A0A8K0DJJ9</accession>
<dbReference type="PROSITE" id="PS00028">
    <property type="entry name" value="ZINC_FINGER_C2H2_1"/>
    <property type="match status" value="1"/>
</dbReference>
<feature type="coiled-coil region" evidence="12">
    <location>
        <begin position="190"/>
        <end position="217"/>
    </location>
</feature>
<keyword evidence="10" id="KW-0966">Cell projection</keyword>
<comment type="caution">
    <text evidence="15">The sequence shown here is derived from an EMBL/GenBank/DDBJ whole genome shotgun (WGS) entry which is preliminary data.</text>
</comment>
<evidence type="ECO:0000256" key="11">
    <source>
        <dbReference type="PROSITE-ProRule" id="PRU00042"/>
    </source>
</evidence>
<dbReference type="InterPro" id="IPR058883">
    <property type="entry name" value="DZIP1_dom"/>
</dbReference>
<dbReference type="InterPro" id="IPR013087">
    <property type="entry name" value="Znf_C2H2_type"/>
</dbReference>
<dbReference type="OrthoDB" id="515971at2759"/>
<organism evidence="15 16">
    <name type="scientific">Ignelater luminosus</name>
    <name type="common">Cucubano</name>
    <name type="synonym">Pyrophorus luminosus</name>
    <dbReference type="NCBI Taxonomy" id="2038154"/>
    <lineage>
        <taxon>Eukaryota</taxon>
        <taxon>Metazoa</taxon>
        <taxon>Ecdysozoa</taxon>
        <taxon>Arthropoda</taxon>
        <taxon>Hexapoda</taxon>
        <taxon>Insecta</taxon>
        <taxon>Pterygota</taxon>
        <taxon>Neoptera</taxon>
        <taxon>Endopterygota</taxon>
        <taxon>Coleoptera</taxon>
        <taxon>Polyphaga</taxon>
        <taxon>Elateriformia</taxon>
        <taxon>Elateroidea</taxon>
        <taxon>Elateridae</taxon>
        <taxon>Agrypninae</taxon>
        <taxon>Pyrophorini</taxon>
        <taxon>Ignelater</taxon>
    </lineage>
</organism>
<evidence type="ECO:0000256" key="4">
    <source>
        <dbReference type="ARBA" id="ARBA00022490"/>
    </source>
</evidence>
<dbReference type="Pfam" id="PF25977">
    <property type="entry name" value="DZIP1"/>
    <property type="match status" value="1"/>
</dbReference>
<evidence type="ECO:0000256" key="3">
    <source>
        <dbReference type="ARBA" id="ARBA00009131"/>
    </source>
</evidence>
<evidence type="ECO:0000256" key="10">
    <source>
        <dbReference type="ARBA" id="ARBA00023273"/>
    </source>
</evidence>
<comment type="subcellular location">
    <subcellularLocation>
        <location evidence="2">Cytoplasm</location>
        <location evidence="2">Cytoskeleton</location>
        <location evidence="2">Cilium basal body</location>
    </subcellularLocation>
    <subcellularLocation>
        <location evidence="1">Cytoplasm</location>
        <location evidence="1">Cytoskeleton</location>
        <location evidence="1">Microtubule organizing center</location>
        <location evidence="1">Centrosome</location>
        <location evidence="1">Centriole</location>
    </subcellularLocation>
</comment>
<feature type="region of interest" description="Disordered" evidence="13">
    <location>
        <begin position="533"/>
        <end position="581"/>
    </location>
</feature>
<feature type="region of interest" description="Disordered" evidence="13">
    <location>
        <begin position="219"/>
        <end position="240"/>
    </location>
</feature>
<dbReference type="Gene3D" id="3.30.160.60">
    <property type="entry name" value="Classic Zinc Finger"/>
    <property type="match status" value="1"/>
</dbReference>
<evidence type="ECO:0000256" key="5">
    <source>
        <dbReference type="ARBA" id="ARBA00022723"/>
    </source>
</evidence>
<keyword evidence="9" id="KW-0206">Cytoskeleton</keyword>
<dbReference type="Pfam" id="PF13815">
    <property type="entry name" value="Dzip-like_N"/>
    <property type="match status" value="1"/>
</dbReference>
<feature type="compositionally biased region" description="Polar residues" evidence="13">
    <location>
        <begin position="562"/>
        <end position="581"/>
    </location>
</feature>
<dbReference type="EMBL" id="VTPC01000543">
    <property type="protein sequence ID" value="KAF2905411.1"/>
    <property type="molecule type" value="Genomic_DNA"/>
</dbReference>
<evidence type="ECO:0000259" key="14">
    <source>
        <dbReference type="PROSITE" id="PS50157"/>
    </source>
</evidence>
<dbReference type="PROSITE" id="PS50157">
    <property type="entry name" value="ZINC_FINGER_C2H2_2"/>
    <property type="match status" value="1"/>
</dbReference>
<evidence type="ECO:0000256" key="12">
    <source>
        <dbReference type="SAM" id="Coils"/>
    </source>
</evidence>
<feature type="region of interest" description="Disordered" evidence="13">
    <location>
        <begin position="852"/>
        <end position="908"/>
    </location>
</feature>